<evidence type="ECO:0000313" key="2">
    <source>
        <dbReference type="Proteomes" id="UP000324897"/>
    </source>
</evidence>
<gene>
    <name evidence="1" type="ORF">EJB05_42566</name>
</gene>
<organism evidence="1 2">
    <name type="scientific">Eragrostis curvula</name>
    <name type="common">weeping love grass</name>
    <dbReference type="NCBI Taxonomy" id="38414"/>
    <lineage>
        <taxon>Eukaryota</taxon>
        <taxon>Viridiplantae</taxon>
        <taxon>Streptophyta</taxon>
        <taxon>Embryophyta</taxon>
        <taxon>Tracheophyta</taxon>
        <taxon>Spermatophyta</taxon>
        <taxon>Magnoliopsida</taxon>
        <taxon>Liliopsida</taxon>
        <taxon>Poales</taxon>
        <taxon>Poaceae</taxon>
        <taxon>PACMAD clade</taxon>
        <taxon>Chloridoideae</taxon>
        <taxon>Eragrostideae</taxon>
        <taxon>Eragrostidinae</taxon>
        <taxon>Eragrostis</taxon>
    </lineage>
</organism>
<sequence>MGLRPSWRLGGMAVPQPGRTVTIMEIGSGSGSWMLMAATSPCSFVFLVRRVSSQSKVSFRLRDDPIVQVNLPGFLSFDGASILPRVSVQGGCKRRAPDPF</sequence>
<protein>
    <submittedName>
        <fullName evidence="1">Uncharacterized protein</fullName>
    </submittedName>
</protein>
<accession>A0A5J9TCS2</accession>
<evidence type="ECO:0000313" key="1">
    <source>
        <dbReference type="EMBL" id="TVU09125.1"/>
    </source>
</evidence>
<keyword evidence="2" id="KW-1185">Reference proteome</keyword>
<dbReference type="AlphaFoldDB" id="A0A5J9TCS2"/>
<name>A0A5J9TCS2_9POAL</name>
<dbReference type="EMBL" id="RWGY01000039">
    <property type="protein sequence ID" value="TVU09125.1"/>
    <property type="molecule type" value="Genomic_DNA"/>
</dbReference>
<dbReference type="Proteomes" id="UP000324897">
    <property type="component" value="Chromosome 3"/>
</dbReference>
<reference evidence="1 2" key="1">
    <citation type="journal article" date="2019" name="Sci. Rep.">
        <title>A high-quality genome of Eragrostis curvula grass provides insights into Poaceae evolution and supports new strategies to enhance forage quality.</title>
        <authorList>
            <person name="Carballo J."/>
            <person name="Santos B.A.C.M."/>
            <person name="Zappacosta D."/>
            <person name="Garbus I."/>
            <person name="Selva J.P."/>
            <person name="Gallo C.A."/>
            <person name="Diaz A."/>
            <person name="Albertini E."/>
            <person name="Caccamo M."/>
            <person name="Echenique V."/>
        </authorList>
    </citation>
    <scope>NUCLEOTIDE SEQUENCE [LARGE SCALE GENOMIC DNA]</scope>
    <source>
        <strain evidence="2">cv. Victoria</strain>
        <tissue evidence="1">Leaf</tissue>
    </source>
</reference>
<proteinExistence type="predicted"/>
<dbReference type="Gramene" id="TVU09125">
    <property type="protein sequence ID" value="TVU09125"/>
    <property type="gene ID" value="EJB05_42566"/>
</dbReference>
<comment type="caution">
    <text evidence="1">The sequence shown here is derived from an EMBL/GenBank/DDBJ whole genome shotgun (WGS) entry which is preliminary data.</text>
</comment>